<evidence type="ECO:0000313" key="3">
    <source>
        <dbReference type="EMBL" id="ELR24287.1"/>
    </source>
</evidence>
<dbReference type="KEGG" id="acan:ACA1_170250"/>
<protein>
    <submittedName>
        <fullName evidence="3">Uncharacterized protein</fullName>
    </submittedName>
</protein>
<feature type="compositionally biased region" description="Low complexity" evidence="2">
    <location>
        <begin position="42"/>
        <end position="57"/>
    </location>
</feature>
<gene>
    <name evidence="3" type="ORF">ACA1_170250</name>
</gene>
<organism evidence="3 4">
    <name type="scientific">Acanthamoeba castellanii (strain ATCC 30010 / Neff)</name>
    <dbReference type="NCBI Taxonomy" id="1257118"/>
    <lineage>
        <taxon>Eukaryota</taxon>
        <taxon>Amoebozoa</taxon>
        <taxon>Discosea</taxon>
        <taxon>Longamoebia</taxon>
        <taxon>Centramoebida</taxon>
        <taxon>Acanthamoebidae</taxon>
        <taxon>Acanthamoeba</taxon>
    </lineage>
</organism>
<dbReference type="RefSeq" id="XP_004353984.1">
    <property type="nucleotide sequence ID" value="XM_004353932.1"/>
</dbReference>
<dbReference type="VEuPathDB" id="AmoebaDB:ACA1_170250"/>
<keyword evidence="4" id="KW-1185">Reference proteome</keyword>
<feature type="compositionally biased region" description="Basic and acidic residues" evidence="2">
    <location>
        <begin position="22"/>
        <end position="31"/>
    </location>
</feature>
<feature type="region of interest" description="Disordered" evidence="2">
    <location>
        <begin position="1"/>
        <end position="76"/>
    </location>
</feature>
<accession>L8HGA5</accession>
<dbReference type="EMBL" id="KB007834">
    <property type="protein sequence ID" value="ELR24287.1"/>
    <property type="molecule type" value="Genomic_DNA"/>
</dbReference>
<sequence>METPPQTSTGTGTGKGKATKVKAAEKGKMGDEAPQARPTPPVSSASSMPPLPSSTTSAEKDEAPAGTKKTKKTTTKVVKKVVKKPAAPSDPAFVREKERFFAHFRTTVEELLNAHAPLDKSVTGRAREVNTKVQEICGEFLADAETTPVPTKQIPEEEYQRHQREEEESLAQSHARQVRCAKLRQRSDLLRKEIERQKKEAAQWEEARKVYAKKSEEVKRAREKAGEHEETMAKRLKTGEIDYPDFLSKEDRDLLQRLKFTPMDVERATQTLSLQVDYLNGTLREIKHFDESADHYVRSALASHHRQWQKERAGGALIRDITKSTTGST</sequence>
<proteinExistence type="predicted"/>
<evidence type="ECO:0000256" key="2">
    <source>
        <dbReference type="SAM" id="MobiDB-lite"/>
    </source>
</evidence>
<dbReference type="AlphaFoldDB" id="L8HGA5"/>
<dbReference type="Proteomes" id="UP000011083">
    <property type="component" value="Unassembled WGS sequence"/>
</dbReference>
<evidence type="ECO:0000256" key="1">
    <source>
        <dbReference type="SAM" id="Coils"/>
    </source>
</evidence>
<dbReference type="GeneID" id="14925303"/>
<feature type="coiled-coil region" evidence="1">
    <location>
        <begin position="180"/>
        <end position="231"/>
    </location>
</feature>
<evidence type="ECO:0000313" key="4">
    <source>
        <dbReference type="Proteomes" id="UP000011083"/>
    </source>
</evidence>
<name>L8HGA5_ACACF</name>
<keyword evidence="1" id="KW-0175">Coiled coil</keyword>
<reference evidence="3 4" key="1">
    <citation type="journal article" date="2013" name="Genome Biol.">
        <title>Genome of Acanthamoeba castellanii highlights extensive lateral gene transfer and early evolution of tyrosine kinase signaling.</title>
        <authorList>
            <person name="Clarke M."/>
            <person name="Lohan A.J."/>
            <person name="Liu B."/>
            <person name="Lagkouvardos I."/>
            <person name="Roy S."/>
            <person name="Zafar N."/>
            <person name="Bertelli C."/>
            <person name="Schilde C."/>
            <person name="Kianianmomeni A."/>
            <person name="Burglin T.R."/>
            <person name="Frech C."/>
            <person name="Turcotte B."/>
            <person name="Kopec K.O."/>
            <person name="Synnott J.M."/>
            <person name="Choo C."/>
            <person name="Paponov I."/>
            <person name="Finkler A."/>
            <person name="Soon Heng Tan C."/>
            <person name="Hutchins A.P."/>
            <person name="Weinmeier T."/>
            <person name="Rattei T."/>
            <person name="Chu J.S."/>
            <person name="Gimenez G."/>
            <person name="Irimia M."/>
            <person name="Rigden D.J."/>
            <person name="Fitzpatrick D.A."/>
            <person name="Lorenzo-Morales J."/>
            <person name="Bateman A."/>
            <person name="Chiu C.H."/>
            <person name="Tang P."/>
            <person name="Hegemann P."/>
            <person name="Fromm H."/>
            <person name="Raoult D."/>
            <person name="Greub G."/>
            <person name="Miranda-Saavedra D."/>
            <person name="Chen N."/>
            <person name="Nash P."/>
            <person name="Ginger M.L."/>
            <person name="Horn M."/>
            <person name="Schaap P."/>
            <person name="Caler L."/>
            <person name="Loftus B."/>
        </authorList>
    </citation>
    <scope>NUCLEOTIDE SEQUENCE [LARGE SCALE GENOMIC DNA]</scope>
    <source>
        <strain evidence="3 4">Neff</strain>
    </source>
</reference>